<feature type="domain" description="HNH Cas9-type" evidence="14">
    <location>
        <begin position="530"/>
        <end position="685"/>
    </location>
</feature>
<comment type="cofactor">
    <cofactor evidence="1">
        <name>Mg(2+)</name>
        <dbReference type="ChEBI" id="CHEBI:18420"/>
    </cofactor>
</comment>
<organism evidence="15 16">
    <name type="scientific">Pararhizobium polonicum</name>
    <dbReference type="NCBI Taxonomy" id="1612624"/>
    <lineage>
        <taxon>Bacteria</taxon>
        <taxon>Pseudomonadati</taxon>
        <taxon>Pseudomonadota</taxon>
        <taxon>Alphaproteobacteria</taxon>
        <taxon>Hyphomicrobiales</taxon>
        <taxon>Rhizobiaceae</taxon>
        <taxon>Rhizobium/Agrobacterium group</taxon>
        <taxon>Pararhizobium</taxon>
    </lineage>
</organism>
<keyword evidence="5 12" id="KW-0378">Hydrolase</keyword>
<evidence type="ECO:0000256" key="2">
    <source>
        <dbReference type="ARBA" id="ARBA00022722"/>
    </source>
</evidence>
<dbReference type="EC" id="3.1.-.-" evidence="12"/>
<keyword evidence="8 12" id="KW-0051">Antiviral defense</keyword>
<dbReference type="NCBIfam" id="TIGR01865">
    <property type="entry name" value="cas_Csn1"/>
    <property type="match status" value="1"/>
</dbReference>
<dbReference type="GO" id="GO:0043571">
    <property type="term" value="P:maintenance of CRISPR repeat elements"/>
    <property type="evidence" value="ECO:0007669"/>
    <property type="project" value="UniProtKB-UniRule"/>
</dbReference>
<comment type="function">
    <text evidence="12">CRISPR (clustered regularly interspaced short palindromic repeat) is an adaptive immune system that provides protection against mobile genetic elements (viruses, transposable elements and conjugative plasmids). CRISPR clusters contain spacers, sequences complementary to antecedent mobile elements, and target invading nucleic acids. CRISPR clusters are transcribed and processed into CRISPR RNA (crRNA). In type II CRISPR systems correct processing of pre-crRNA requires a trans-encoded small RNA (tracrRNA), endogenous ribonuclease 3 (rnc) and this protein. The tracrRNA serves as a guide for ribonuclease 3-aided processing of pre-crRNA. Subsequently Cas9/crRNA/tracrRNA endonucleolytically cleaves linear or circular dsDNA target complementary to the spacer; Cas9 is inactive in the absence of the 2 guide RNAs (gRNA). Cas9 recognizes the protospacer adjacent motif (PAM) in the CRISPR repeat sequences to help distinguish self versus nonself, as targets within the bacterial CRISPR locus do not have PAMs. PAM recognition is also required for catalytic activity.</text>
</comment>
<keyword evidence="3" id="KW-0479">Metal-binding</keyword>
<keyword evidence="10" id="KW-0464">Manganese</keyword>
<dbReference type="PROSITE" id="PS51749">
    <property type="entry name" value="HNH_CAS9"/>
    <property type="match status" value="1"/>
</dbReference>
<gene>
    <name evidence="12" type="primary">cas9</name>
    <name evidence="15" type="ORF">ADU59_15380</name>
</gene>
<dbReference type="Pfam" id="PF18470">
    <property type="entry name" value="Cas9_a"/>
    <property type="match status" value="1"/>
</dbReference>
<dbReference type="GO" id="GO:0004519">
    <property type="term" value="F:endonuclease activity"/>
    <property type="evidence" value="ECO:0007669"/>
    <property type="project" value="UniProtKB-UniRule"/>
</dbReference>
<feature type="active site" description="For RuvC-like nuclease domain" evidence="12">
    <location>
        <position position="10"/>
    </location>
</feature>
<dbReference type="InterPro" id="IPR033114">
    <property type="entry name" value="HNH_CAS9"/>
</dbReference>
<dbReference type="Gene3D" id="3.30.420.10">
    <property type="entry name" value="Ribonuclease H-like superfamily/Ribonuclease H"/>
    <property type="match status" value="3"/>
</dbReference>
<keyword evidence="9 12" id="KW-0238">DNA-binding</keyword>
<dbReference type="InterPro" id="IPR040619">
    <property type="entry name" value="Cas9_alpha-helical_lobe"/>
</dbReference>
<dbReference type="GO" id="GO:0016787">
    <property type="term" value="F:hydrolase activity"/>
    <property type="evidence" value="ECO:0007669"/>
    <property type="project" value="UniProtKB-KW"/>
</dbReference>
<dbReference type="InterPro" id="IPR028629">
    <property type="entry name" value="Cas9"/>
</dbReference>
<feature type="active site" description="Proton acceptor for HNH nuclease domain" evidence="12">
    <location>
        <position position="607"/>
    </location>
</feature>
<dbReference type="PATRIC" id="fig|1612624.7.peg.4998"/>
<sequence>MYSNLLFSFDIGTNSIGWCVFALDEAGEPYRIVDLGARIYADGRDPQSKTSLAVARREARAMSRRRDRYLRRRKATLRTMIEYGLMPGDKAGQEAVLRETGDREGGDESFNPYALRARALSEKLPPAYIGRVLFHLGQRRGFKSNRKTDRKDNDKGKIALGIDELTAAMHRSGSPTLGAWLAMRRAEGHSVRLRAGSEVFDAEGYAFYPERSLLEDEFRQIWDAQAVHHPDILTPERRAHLFRVMFYQRPLKKPLVGRCSFNPAEFRLSRAHPLFQEFRLYKEINDLEVVLPDQSHRKLTLDERNALVAKLKTSRKASFSALRKTLKLTPDLVFNKESEARKELLGDEIYSVLADAKMFGARWGGFSRARQWEIITRLKEEEDPASLSSWLKSEFGLDDERVTAIANASLPDGYGRLGETALASMLEELKTAVIPESEAARLCGYDHSNLAKEQDEGLDTLPEYQEILERHIPPGTGDPDDIYDLRKGRITNPTVHIGLNQLRRVVNALIHRFGRPQRIVVELARDLQLSEKQKDDVNRRIAKNTREAEGRSQKLIEMGQLDTGYNRLLLKLWEELNLDKPEDRVCIYSGKPIGIAMLFSGEVDVDHILPWSKTLDDSQANKLLCLKSANRQKRNRTPSDVPEWRDRYDEVLARAARLPRNKRWRFAADAMQQFEAEGGFLARQLTDTQYLSRMALEYLSALYPSEEADKSGELRQRKRVHVVPGRLTELLRRNWGLNTLLPDHNLGEMAQEKNRRDHRHHAIDAAVIGTTSRSLLQRMSGAAARLDDVAFDDLVRTVVKDNPPWPGFREELLAAIGRVTVSHKPDHGTVSRAAYAQGKGQTAGKLHNDTAYGLTGLVDAKGSPLVVRRKPFMALEVKDIASIRDTELQSALYGAIGSLTEKKALQEALIRFRDTHPQFKGIRRVRVLETLSVIPIVDRDGKAYKGYKGDANYRYEVWETLDGKWHTEVVSMFDAHQPGWQSPFHKQNPAARRVLKLQQNDMVAYEHPADGYTIARVVKFSNDKRIYFASHRESGSLKARDADKGDPFSYFAKANNGLRDIKCRQVRIDAAGRIFDPGPQDRETRQANKGV</sequence>
<dbReference type="GO" id="GO:0003723">
    <property type="term" value="F:RNA binding"/>
    <property type="evidence" value="ECO:0007669"/>
    <property type="project" value="UniProtKB-UniRule"/>
</dbReference>
<dbReference type="GO" id="GO:0051607">
    <property type="term" value="P:defense response to virus"/>
    <property type="evidence" value="ECO:0007669"/>
    <property type="project" value="UniProtKB-UniRule"/>
</dbReference>
<keyword evidence="2 12" id="KW-0540">Nuclease</keyword>
<evidence type="ECO:0000256" key="5">
    <source>
        <dbReference type="ARBA" id="ARBA00022801"/>
    </source>
</evidence>
<dbReference type="RefSeq" id="WP_068955020.1">
    <property type="nucleotide sequence ID" value="NZ_LGLV01000009.1"/>
</dbReference>
<evidence type="ECO:0000256" key="1">
    <source>
        <dbReference type="ARBA" id="ARBA00001946"/>
    </source>
</evidence>
<protein>
    <recommendedName>
        <fullName evidence="12">CRISPR-associated endonuclease Cas9</fullName>
        <ecNumber evidence="12">3.1.-.-</ecNumber>
    </recommendedName>
</protein>
<proteinExistence type="inferred from homology"/>
<keyword evidence="7 12" id="KW-0694">RNA-binding</keyword>
<dbReference type="HAMAP" id="MF_01480">
    <property type="entry name" value="Cas9"/>
    <property type="match status" value="1"/>
</dbReference>
<dbReference type="Pfam" id="PF18541">
    <property type="entry name" value="RuvC_III"/>
    <property type="match status" value="1"/>
</dbReference>
<feature type="coiled-coil region" evidence="13">
    <location>
        <begin position="520"/>
        <end position="547"/>
    </location>
</feature>
<evidence type="ECO:0000313" key="15">
    <source>
        <dbReference type="EMBL" id="OBZ94573.1"/>
    </source>
</evidence>
<name>A0A1C7NZW8_9HYPH</name>
<evidence type="ECO:0000256" key="6">
    <source>
        <dbReference type="ARBA" id="ARBA00022842"/>
    </source>
</evidence>
<evidence type="ECO:0000256" key="12">
    <source>
        <dbReference type="HAMAP-Rule" id="MF_01480"/>
    </source>
</evidence>
<dbReference type="InterPro" id="IPR036397">
    <property type="entry name" value="RNaseH_sf"/>
</dbReference>
<evidence type="ECO:0000256" key="10">
    <source>
        <dbReference type="ARBA" id="ARBA00023211"/>
    </source>
</evidence>
<evidence type="ECO:0000256" key="13">
    <source>
        <dbReference type="SAM" id="Coils"/>
    </source>
</evidence>
<evidence type="ECO:0000256" key="8">
    <source>
        <dbReference type="ARBA" id="ARBA00023118"/>
    </source>
</evidence>
<evidence type="ECO:0000256" key="7">
    <source>
        <dbReference type="ARBA" id="ARBA00022884"/>
    </source>
</evidence>
<keyword evidence="16" id="KW-1185">Reference proteome</keyword>
<comment type="subunit">
    <text evidence="11 12">Monomer. Binds crRNA and tracrRNA.</text>
</comment>
<comment type="domain">
    <text evidence="12">Has 2 endonuclease domains. The discontinuous RuvC-like domain cleaves the target DNA noncomplementary to crRNA while the HNH nuclease domain cleaves the target DNA complementary to crRNA.</text>
</comment>
<reference evidence="15 16" key="1">
    <citation type="journal article" date="2016" name="Syst. Appl. Microbiol.">
        <title>Pararhizobium polonicum sp. nov. isolated from tumors on stone fruit rootstocks.</title>
        <authorList>
            <person name="Pulawska J."/>
            <person name="Kuzmanovic N."/>
            <person name="Willems A."/>
            <person name="Pothier J.F."/>
        </authorList>
    </citation>
    <scope>NUCLEOTIDE SEQUENCE [LARGE SCALE GENOMIC DNA]</scope>
    <source>
        <strain evidence="15 16">F5.1</strain>
    </source>
</reference>
<keyword evidence="13" id="KW-0175">Coiled coil</keyword>
<dbReference type="GO" id="GO:0046872">
    <property type="term" value="F:metal ion binding"/>
    <property type="evidence" value="ECO:0007669"/>
    <property type="project" value="UniProtKB-UniRule"/>
</dbReference>
<comment type="caution">
    <text evidence="12">Lacks conserved residue(s) required for the propagation of feature annotation.</text>
</comment>
<evidence type="ECO:0000313" key="16">
    <source>
        <dbReference type="Proteomes" id="UP000093111"/>
    </source>
</evidence>
<accession>A0A1C7NZW8</accession>
<dbReference type="EMBL" id="LGLV01000009">
    <property type="protein sequence ID" value="OBZ94573.1"/>
    <property type="molecule type" value="Genomic_DNA"/>
</dbReference>
<evidence type="ECO:0000256" key="11">
    <source>
        <dbReference type="ARBA" id="ARBA00046380"/>
    </source>
</evidence>
<dbReference type="InterPro" id="IPR041383">
    <property type="entry name" value="RuvC_III"/>
</dbReference>
<dbReference type="AlphaFoldDB" id="A0A1C7NZW8"/>
<dbReference type="GO" id="GO:0003677">
    <property type="term" value="F:DNA binding"/>
    <property type="evidence" value="ECO:0007669"/>
    <property type="project" value="UniProtKB-UniRule"/>
</dbReference>
<dbReference type="InterPro" id="IPR003615">
    <property type="entry name" value="HNH_nuc"/>
</dbReference>
<dbReference type="Pfam" id="PF13395">
    <property type="entry name" value="HNH_4"/>
    <property type="match status" value="1"/>
</dbReference>
<keyword evidence="6" id="KW-0460">Magnesium</keyword>
<evidence type="ECO:0000259" key="14">
    <source>
        <dbReference type="PROSITE" id="PS51749"/>
    </source>
</evidence>
<dbReference type="Proteomes" id="UP000093111">
    <property type="component" value="Unassembled WGS sequence"/>
</dbReference>
<comment type="similarity">
    <text evidence="12">Belongs to the CRISPR-associated Cas9 family.</text>
</comment>
<dbReference type="OrthoDB" id="9777169at2"/>
<evidence type="ECO:0000256" key="3">
    <source>
        <dbReference type="ARBA" id="ARBA00022723"/>
    </source>
</evidence>
<comment type="caution">
    <text evidence="15">The sequence shown here is derived from an EMBL/GenBank/DDBJ whole genome shotgun (WGS) entry which is preliminary data.</text>
</comment>
<evidence type="ECO:0000256" key="4">
    <source>
        <dbReference type="ARBA" id="ARBA00022759"/>
    </source>
</evidence>
<evidence type="ECO:0000256" key="9">
    <source>
        <dbReference type="ARBA" id="ARBA00023125"/>
    </source>
</evidence>
<keyword evidence="4 12" id="KW-0255">Endonuclease</keyword>
<dbReference type="STRING" id="1612624.ADU59_15380"/>